<evidence type="ECO:0000256" key="1">
    <source>
        <dbReference type="ARBA" id="ARBA00006754"/>
    </source>
</evidence>
<dbReference type="Pfam" id="PF17853">
    <property type="entry name" value="GGDEF_2"/>
    <property type="match status" value="1"/>
</dbReference>
<dbReference type="PANTHER" id="PTHR33744">
    <property type="entry name" value="CARBOHYDRATE DIACID REGULATOR"/>
    <property type="match status" value="1"/>
</dbReference>
<dbReference type="OrthoDB" id="3663486at2"/>
<keyword evidence="6" id="KW-1185">Reference proteome</keyword>
<dbReference type="InterPro" id="IPR042070">
    <property type="entry name" value="PucR_C-HTH_sf"/>
</dbReference>
<evidence type="ECO:0000259" key="2">
    <source>
        <dbReference type="Pfam" id="PF13556"/>
    </source>
</evidence>
<proteinExistence type="inferred from homology"/>
<gene>
    <name evidence="5" type="ORF">TL10_16255</name>
</gene>
<organism evidence="5 6">
    <name type="scientific">Mycolicibacterium llatzerense</name>
    <dbReference type="NCBI Taxonomy" id="280871"/>
    <lineage>
        <taxon>Bacteria</taxon>
        <taxon>Bacillati</taxon>
        <taxon>Actinomycetota</taxon>
        <taxon>Actinomycetes</taxon>
        <taxon>Mycobacteriales</taxon>
        <taxon>Mycobacteriaceae</taxon>
        <taxon>Mycolicibacterium</taxon>
    </lineage>
</organism>
<reference evidence="5 6" key="1">
    <citation type="submission" date="2015-01" db="EMBL/GenBank/DDBJ databases">
        <title>Genome sequence of Mycobacterium llatzerense and Mycobacterium immunogenum recovered from brain abscess.</title>
        <authorList>
            <person name="Greninger A.L."/>
            <person name="Langelier C."/>
            <person name="Cunningham G."/>
            <person name="Chiu C.Y."/>
            <person name="Miller S."/>
        </authorList>
    </citation>
    <scope>NUCLEOTIDE SEQUENCE [LARGE SCALE GENOMIC DNA]</scope>
    <source>
        <strain evidence="5 6">CLUC14</strain>
    </source>
</reference>
<dbReference type="InterPro" id="IPR041522">
    <property type="entry name" value="CdaR_GGDEF"/>
</dbReference>
<dbReference type="RefSeq" id="WP_043986401.1">
    <property type="nucleotide sequence ID" value="NZ_JXST01000022.1"/>
</dbReference>
<dbReference type="Gene3D" id="1.10.10.2840">
    <property type="entry name" value="PucR C-terminal helix-turn-helix domain"/>
    <property type="match status" value="1"/>
</dbReference>
<dbReference type="AlphaFoldDB" id="A0A0D1J2R9"/>
<feature type="domain" description="PucR C-terminal helix-turn-helix" evidence="2">
    <location>
        <begin position="353"/>
        <end position="408"/>
    </location>
</feature>
<dbReference type="Pfam" id="PF13556">
    <property type="entry name" value="HTH_30"/>
    <property type="match status" value="1"/>
</dbReference>
<dbReference type="Pfam" id="PF14361">
    <property type="entry name" value="RsbRD_N"/>
    <property type="match status" value="1"/>
</dbReference>
<evidence type="ECO:0000313" key="5">
    <source>
        <dbReference type="EMBL" id="KIU15858.1"/>
    </source>
</evidence>
<evidence type="ECO:0000259" key="4">
    <source>
        <dbReference type="Pfam" id="PF17853"/>
    </source>
</evidence>
<sequence>MDPAVSEANTTVMTRLIARQDEVSRAVGNRLASDITELRGDPEIIELLGASVAGNINTIFHALRHDISLDNIEAPTAALEYARRLAQRGVPMNALVRAYRIGHAMALDVCAEEINNADFAPQTRLAIFERITSVTFRYIDWISQEVVGVYEDERDRWLANRNSTQALRVREVLSGNDSDPEAVTAAIRYPMRRQHLAVVLWWPTGSGHVTGHDDALAKLEQFLRAAADHVGTQGSPLFLAADQRTGWGWLPLSSATAPGASAQLKHFAESHPGAPAVAVGTPLPSVEGFRQSHRQALRAHGVAVTANLTGVTAADAAGFAAAALMGENEDNAREFVHAVLGPLAGSGANDARLRETLRVFLGHGGSYTAAADELVVHFNTVKYRVGRALERRGRPLGDDRLDVEMALLLCHWYEAAVLKDE</sequence>
<feature type="domain" description="RsbT co-antagonist protein RsbRD N-terminal" evidence="3">
    <location>
        <begin position="22"/>
        <end position="162"/>
    </location>
</feature>
<dbReference type="EMBL" id="JXST01000022">
    <property type="protein sequence ID" value="KIU15858.1"/>
    <property type="molecule type" value="Genomic_DNA"/>
</dbReference>
<name>A0A0D1J2R9_9MYCO</name>
<comment type="similarity">
    <text evidence="1">Belongs to the CdaR family.</text>
</comment>
<evidence type="ECO:0000313" key="6">
    <source>
        <dbReference type="Proteomes" id="UP000032221"/>
    </source>
</evidence>
<comment type="caution">
    <text evidence="5">The sequence shown here is derived from an EMBL/GenBank/DDBJ whole genome shotgun (WGS) entry which is preliminary data.</text>
</comment>
<accession>A0A0D1J2R9</accession>
<feature type="domain" description="CdaR GGDEF-like" evidence="4">
    <location>
        <begin position="179"/>
        <end position="300"/>
    </location>
</feature>
<evidence type="ECO:0000259" key="3">
    <source>
        <dbReference type="Pfam" id="PF14361"/>
    </source>
</evidence>
<dbReference type="InterPro" id="IPR025736">
    <property type="entry name" value="PucR_C-HTH_dom"/>
</dbReference>
<dbReference type="STRING" id="280871.TL10_16255"/>
<protein>
    <submittedName>
        <fullName evidence="5">PucR family transcriptional regulator</fullName>
    </submittedName>
</protein>
<dbReference type="InterPro" id="IPR051448">
    <property type="entry name" value="CdaR-like_regulators"/>
</dbReference>
<dbReference type="PATRIC" id="fig|280871.6.peg.3373"/>
<dbReference type="PANTHER" id="PTHR33744:SF1">
    <property type="entry name" value="DNA-BINDING TRANSCRIPTIONAL ACTIVATOR ADER"/>
    <property type="match status" value="1"/>
</dbReference>
<dbReference type="InterPro" id="IPR025751">
    <property type="entry name" value="RsbRD_N_dom"/>
</dbReference>
<dbReference type="Proteomes" id="UP000032221">
    <property type="component" value="Unassembled WGS sequence"/>
</dbReference>